<gene>
    <name evidence="9" type="ORF">IX83_06905</name>
</gene>
<evidence type="ECO:0000256" key="6">
    <source>
        <dbReference type="ARBA" id="ARBA00023002"/>
    </source>
</evidence>
<sequence>MNSFDIAILGAGPVGLSLASALAQMSQGKLKIALFQDKTPVLDPKTDKRVLALNYGSQVFLEKYHLWPEHIAPIEHVHVSQKGYLGRTIITLQDLKVPTLGACVNYAELWLTMQQAYLDGVTIFSSGKAFVQKISNPDFVVVSQQSPIAASSTSQEIYARLAIQCDGSQSHDIDKPYHQSALITAATVQFPQAGWAWERFTQEGPLAVLPHPSIPNAQSIVWCTTPEKAEYLKQLDDPTFSQALTQHFGERLGKFSVCDTRVVFPLALKASRTLVNGRHIVLGNAAQTMHPVAGQGLNLGLRDVACLTLSLRDWIIRPQANPQAYLKDFEKRRFLDRRLTWSLTDTLPRITTANCSLIHHACGLGLMGMDAIAPLRALLGNHLLKGYRT</sequence>
<dbReference type="eggNOG" id="COG0654">
    <property type="taxonomic scope" value="Bacteria"/>
</dbReference>
<dbReference type="AlphaFoldDB" id="A0A077DDX7"/>
<keyword evidence="7" id="KW-0503">Monooxygenase</keyword>
<accession>A0A077DDX7</accession>
<dbReference type="Gene3D" id="3.30.9.10">
    <property type="entry name" value="D-Amino Acid Oxidase, subunit A, domain 2"/>
    <property type="match status" value="1"/>
</dbReference>
<evidence type="ECO:0000256" key="7">
    <source>
        <dbReference type="ARBA" id="ARBA00023033"/>
    </source>
</evidence>
<dbReference type="GO" id="GO:0008681">
    <property type="term" value="F:2-octaprenyl-6-methoxyphenol hydroxylase activity"/>
    <property type="evidence" value="ECO:0007669"/>
    <property type="project" value="TreeGrafter"/>
</dbReference>
<dbReference type="PANTHER" id="PTHR43876">
    <property type="entry name" value="UBIQUINONE BIOSYNTHESIS MONOOXYGENASE COQ6, MITOCHONDRIAL"/>
    <property type="match status" value="1"/>
</dbReference>
<evidence type="ECO:0000313" key="9">
    <source>
        <dbReference type="EMBL" id="AIL33070.1"/>
    </source>
</evidence>
<evidence type="ECO:0000256" key="5">
    <source>
        <dbReference type="ARBA" id="ARBA00022827"/>
    </source>
</evidence>
<evidence type="ECO:0000256" key="2">
    <source>
        <dbReference type="ARBA" id="ARBA00004749"/>
    </source>
</evidence>
<comment type="similarity">
    <text evidence="3">Belongs to the UbiH/COQ6 family.</text>
</comment>
<feature type="domain" description="FAD-binding" evidence="8">
    <location>
        <begin position="151"/>
        <end position="312"/>
    </location>
</feature>
<dbReference type="GO" id="GO:0006744">
    <property type="term" value="P:ubiquinone biosynthetic process"/>
    <property type="evidence" value="ECO:0007669"/>
    <property type="project" value="UniProtKB-UniPathway"/>
</dbReference>
<dbReference type="InterPro" id="IPR010971">
    <property type="entry name" value="UbiH/COQ6"/>
</dbReference>
<evidence type="ECO:0000313" key="10">
    <source>
        <dbReference type="Proteomes" id="UP000028945"/>
    </source>
</evidence>
<proteinExistence type="inferred from homology"/>
<dbReference type="PANTHER" id="PTHR43876:SF8">
    <property type="entry name" value="2-OCTAPRENYL-6-METHOXYPHENOL HYDROXYLASE"/>
    <property type="match status" value="1"/>
</dbReference>
<evidence type="ECO:0000256" key="4">
    <source>
        <dbReference type="ARBA" id="ARBA00022630"/>
    </source>
</evidence>
<dbReference type="OrthoDB" id="9769565at2"/>
<dbReference type="UniPathway" id="UPA00232"/>
<name>A0A077DDX7_9BURK</name>
<dbReference type="PRINTS" id="PR00420">
    <property type="entry name" value="RNGMNOXGNASE"/>
</dbReference>
<keyword evidence="6" id="KW-0560">Oxidoreductase</keyword>
<dbReference type="NCBIfam" id="TIGR01988">
    <property type="entry name" value="Ubi-OHases"/>
    <property type="match status" value="1"/>
</dbReference>
<dbReference type="HOGENOM" id="CLU_009665_8_3_4"/>
<dbReference type="InterPro" id="IPR002938">
    <property type="entry name" value="FAD-bd"/>
</dbReference>
<dbReference type="PROSITE" id="PS01304">
    <property type="entry name" value="UBIH"/>
    <property type="match status" value="1"/>
</dbReference>
<dbReference type="InterPro" id="IPR051205">
    <property type="entry name" value="UbiH/COQ6_monooxygenase"/>
</dbReference>
<dbReference type="EMBL" id="CP009238">
    <property type="protein sequence ID" value="AIL33070.1"/>
    <property type="molecule type" value="Genomic_DNA"/>
</dbReference>
<evidence type="ECO:0000256" key="1">
    <source>
        <dbReference type="ARBA" id="ARBA00001974"/>
    </source>
</evidence>
<dbReference type="Gene3D" id="3.50.50.60">
    <property type="entry name" value="FAD/NAD(P)-binding domain"/>
    <property type="match status" value="2"/>
</dbReference>
<dbReference type="Pfam" id="PF01494">
    <property type="entry name" value="FAD_binding_3"/>
    <property type="match status" value="1"/>
</dbReference>
<dbReference type="GO" id="GO:0071949">
    <property type="term" value="F:FAD binding"/>
    <property type="evidence" value="ECO:0007669"/>
    <property type="project" value="InterPro"/>
</dbReference>
<dbReference type="Proteomes" id="UP000028945">
    <property type="component" value="Chromosome"/>
</dbReference>
<keyword evidence="4" id="KW-0285">Flavoprotein</keyword>
<keyword evidence="5" id="KW-0274">FAD</keyword>
<comment type="pathway">
    <text evidence="2">Cofactor biosynthesis; ubiquinone biosynthesis.</text>
</comment>
<dbReference type="SUPFAM" id="SSF51905">
    <property type="entry name" value="FAD/NAD(P)-binding domain"/>
    <property type="match status" value="1"/>
</dbReference>
<dbReference type="InterPro" id="IPR036188">
    <property type="entry name" value="FAD/NAD-bd_sf"/>
</dbReference>
<dbReference type="KEGG" id="bpsi:IX83_06905"/>
<dbReference type="RefSeq" id="WP_038500590.1">
    <property type="nucleotide sequence ID" value="NZ_AFWK01000104.1"/>
</dbReference>
<dbReference type="STRING" id="1072685.IX83_06905"/>
<keyword evidence="10" id="KW-1185">Reference proteome</keyword>
<protein>
    <recommendedName>
        <fullName evidence="8">FAD-binding domain-containing protein</fullName>
    </recommendedName>
</protein>
<comment type="cofactor">
    <cofactor evidence="1">
        <name>FAD</name>
        <dbReference type="ChEBI" id="CHEBI:57692"/>
    </cofactor>
</comment>
<reference evidence="9 10" key="1">
    <citation type="journal article" date="2014" name="BMC Genomics">
        <title>A genomic perspective on a new bacterial genus and species from the Alcaligenaceae family, Basilea psittacipulmonis.</title>
        <authorList>
            <person name="Whiteson K.L."/>
            <person name="Hernandez D."/>
            <person name="Lazarevic V."/>
            <person name="Gaia N."/>
            <person name="Farinelli L."/>
            <person name="Francois P."/>
            <person name="Pilo P."/>
            <person name="Frey J."/>
            <person name="Schrenzel J."/>
        </authorList>
    </citation>
    <scope>NUCLEOTIDE SEQUENCE [LARGE SCALE GENOMIC DNA]</scope>
    <source>
        <strain evidence="9 10">DSM 24701</strain>
    </source>
</reference>
<evidence type="ECO:0000256" key="3">
    <source>
        <dbReference type="ARBA" id="ARBA00005349"/>
    </source>
</evidence>
<dbReference type="InterPro" id="IPR018168">
    <property type="entry name" value="Ubi_Hdrlase_CS"/>
</dbReference>
<evidence type="ECO:0000259" key="8">
    <source>
        <dbReference type="Pfam" id="PF01494"/>
    </source>
</evidence>
<organism evidence="9 10">
    <name type="scientific">Basilea psittacipulmonis DSM 24701</name>
    <dbReference type="NCBI Taxonomy" id="1072685"/>
    <lineage>
        <taxon>Bacteria</taxon>
        <taxon>Pseudomonadati</taxon>
        <taxon>Pseudomonadota</taxon>
        <taxon>Betaproteobacteria</taxon>
        <taxon>Burkholderiales</taxon>
        <taxon>Alcaligenaceae</taxon>
        <taxon>Basilea</taxon>
    </lineage>
</organism>